<feature type="non-terminal residue" evidence="2">
    <location>
        <position position="1"/>
    </location>
</feature>
<accession>V4CIU0</accession>
<dbReference type="EMBL" id="KB200329">
    <property type="protein sequence ID" value="ESP02105.1"/>
    <property type="molecule type" value="Genomic_DNA"/>
</dbReference>
<evidence type="ECO:0000313" key="3">
    <source>
        <dbReference type="Proteomes" id="UP000030746"/>
    </source>
</evidence>
<dbReference type="CTD" id="20230721"/>
<proteinExistence type="predicted"/>
<dbReference type="OMA" id="PAVKWKS"/>
<evidence type="ECO:0000256" key="1">
    <source>
        <dbReference type="SAM" id="SignalP"/>
    </source>
</evidence>
<gene>
    <name evidence="2" type="ORF">LOTGIDRAFT_111450</name>
</gene>
<dbReference type="HOGENOM" id="CLU_2838542_0_0_1"/>
<keyword evidence="1" id="KW-0732">Signal</keyword>
<dbReference type="Proteomes" id="UP000030746">
    <property type="component" value="Unassembled WGS sequence"/>
</dbReference>
<evidence type="ECO:0008006" key="4">
    <source>
        <dbReference type="Google" id="ProtNLM"/>
    </source>
</evidence>
<dbReference type="RefSeq" id="XP_009047263.1">
    <property type="nucleotide sequence ID" value="XM_009049015.1"/>
</dbReference>
<sequence length="66" mass="7477">ELLASLLAARLLCFVRQSLELPPGIEYRCWSDSMVALGWIRGDPARWKQFVANRMSEIVSLTEPGK</sequence>
<dbReference type="AlphaFoldDB" id="V4CIU0"/>
<feature type="chain" id="PRO_5004718316" description="LysR family transcriptional regulator" evidence="1">
    <location>
        <begin position="21"/>
        <end position="66"/>
    </location>
</feature>
<dbReference type="OrthoDB" id="10067762at2759"/>
<dbReference type="GeneID" id="20230721"/>
<dbReference type="KEGG" id="lgi:LOTGIDRAFT_111450"/>
<reference evidence="2 3" key="1">
    <citation type="journal article" date="2013" name="Nature">
        <title>Insights into bilaterian evolution from three spiralian genomes.</title>
        <authorList>
            <person name="Simakov O."/>
            <person name="Marletaz F."/>
            <person name="Cho S.J."/>
            <person name="Edsinger-Gonzales E."/>
            <person name="Havlak P."/>
            <person name="Hellsten U."/>
            <person name="Kuo D.H."/>
            <person name="Larsson T."/>
            <person name="Lv J."/>
            <person name="Arendt D."/>
            <person name="Savage R."/>
            <person name="Osoegawa K."/>
            <person name="de Jong P."/>
            <person name="Grimwood J."/>
            <person name="Chapman J.A."/>
            <person name="Shapiro H."/>
            <person name="Aerts A."/>
            <person name="Otillar R.P."/>
            <person name="Terry A.Y."/>
            <person name="Boore J.L."/>
            <person name="Grigoriev I.V."/>
            <person name="Lindberg D.R."/>
            <person name="Seaver E.C."/>
            <person name="Weisblat D.A."/>
            <person name="Putnam N.H."/>
            <person name="Rokhsar D.S."/>
        </authorList>
    </citation>
    <scope>NUCLEOTIDE SEQUENCE [LARGE SCALE GENOMIC DNA]</scope>
</reference>
<dbReference type="STRING" id="225164.V4CIU0"/>
<feature type="signal peptide" evidence="1">
    <location>
        <begin position="1"/>
        <end position="20"/>
    </location>
</feature>
<evidence type="ECO:0000313" key="2">
    <source>
        <dbReference type="EMBL" id="ESP02105.1"/>
    </source>
</evidence>
<keyword evidence="3" id="KW-1185">Reference proteome</keyword>
<protein>
    <recommendedName>
        <fullName evidence="4">LysR family transcriptional regulator</fullName>
    </recommendedName>
</protein>
<name>V4CIU0_LOTGI</name>
<organism evidence="2 3">
    <name type="scientific">Lottia gigantea</name>
    <name type="common">Giant owl limpet</name>
    <dbReference type="NCBI Taxonomy" id="225164"/>
    <lineage>
        <taxon>Eukaryota</taxon>
        <taxon>Metazoa</taxon>
        <taxon>Spiralia</taxon>
        <taxon>Lophotrochozoa</taxon>
        <taxon>Mollusca</taxon>
        <taxon>Gastropoda</taxon>
        <taxon>Patellogastropoda</taxon>
        <taxon>Lottioidea</taxon>
        <taxon>Lottiidae</taxon>
        <taxon>Lottia</taxon>
    </lineage>
</organism>